<dbReference type="Gene3D" id="3.30.1370.60">
    <property type="entry name" value="Hypothetical oxidoreductase yiak, domain 2"/>
    <property type="match status" value="1"/>
</dbReference>
<dbReference type="GO" id="GO:0016491">
    <property type="term" value="F:oxidoreductase activity"/>
    <property type="evidence" value="ECO:0007669"/>
    <property type="project" value="UniProtKB-KW"/>
</dbReference>
<reference evidence="3" key="1">
    <citation type="submission" date="2018-05" db="EMBL/GenBank/DDBJ databases">
        <authorList>
            <person name="Lanie J.A."/>
            <person name="Ng W.-L."/>
            <person name="Kazmierczak K.M."/>
            <person name="Andrzejewski T.M."/>
            <person name="Davidsen T.M."/>
            <person name="Wayne K.J."/>
            <person name="Tettelin H."/>
            <person name="Glass J.I."/>
            <person name="Rusch D."/>
            <person name="Podicherti R."/>
            <person name="Tsui H.-C.T."/>
            <person name="Winkler M.E."/>
        </authorList>
    </citation>
    <scope>NUCLEOTIDE SEQUENCE</scope>
</reference>
<dbReference type="Pfam" id="PF02615">
    <property type="entry name" value="Ldh_2"/>
    <property type="match status" value="1"/>
</dbReference>
<name>A0A381TPR5_9ZZZZ</name>
<gene>
    <name evidence="3" type="ORF">METZ01_LOCUS69661</name>
</gene>
<accession>A0A381TPR5</accession>
<keyword evidence="2" id="KW-0560">Oxidoreductase</keyword>
<dbReference type="InterPro" id="IPR043143">
    <property type="entry name" value="Mal/L-sulf/L-lact_DH-like_NADP"/>
</dbReference>
<dbReference type="EMBL" id="UINC01004782">
    <property type="protein sequence ID" value="SVA16807.1"/>
    <property type="molecule type" value="Genomic_DNA"/>
</dbReference>
<dbReference type="SUPFAM" id="SSF89733">
    <property type="entry name" value="L-sulfolactate dehydrogenase-like"/>
    <property type="match status" value="1"/>
</dbReference>
<dbReference type="Gene3D" id="1.10.1530.10">
    <property type="match status" value="1"/>
</dbReference>
<organism evidence="3">
    <name type="scientific">marine metagenome</name>
    <dbReference type="NCBI Taxonomy" id="408172"/>
    <lineage>
        <taxon>unclassified sequences</taxon>
        <taxon>metagenomes</taxon>
        <taxon>ecological metagenomes</taxon>
    </lineage>
</organism>
<comment type="similarity">
    <text evidence="1">Belongs to the LDH2/MDH2 oxidoreductase family.</text>
</comment>
<evidence type="ECO:0008006" key="4">
    <source>
        <dbReference type="Google" id="ProtNLM"/>
    </source>
</evidence>
<dbReference type="AlphaFoldDB" id="A0A381TPR5"/>
<proteinExistence type="inferred from homology"/>
<dbReference type="PANTHER" id="PTHR11091:SF0">
    <property type="entry name" value="MALATE DEHYDROGENASE"/>
    <property type="match status" value="1"/>
</dbReference>
<dbReference type="InterPro" id="IPR043144">
    <property type="entry name" value="Mal/L-sulf/L-lact_DH-like_ah"/>
</dbReference>
<sequence>MVLEKLKNIPDPTFVHAEPLTDFIARLFTSAGMPSNEALLCAEVLVDADLNGIDTHGVCYNLDLHYLTGLMNGYINPTPDVQITHETPGTAVIDADEGMAMIASVKAMQLAIEKAKNTGIASVAVKNSSHYGAAGYYARLALEHDMLGFSMSSGGGRVIIPMNGRYPWMGTNPMAFAAPAGKEPPFVIDMASSTTSYGKVSIAQAFGIDIPEGWAQDADGKAVTDITRRGDAIGQPPLGGTYDQGAHKGMGIGMMADVLGAVLPGETLSGMLLENPKGGRFCHYFQATRIDGFRPAEQFKADMDEMLRTLRSQEPAPGSPDIQYPGYPDAQYVAKRQKTGIPLPRHTVSYFRKMAKQLNVDFTITD</sequence>
<dbReference type="InterPro" id="IPR003767">
    <property type="entry name" value="Malate/L-lactate_DH-like"/>
</dbReference>
<dbReference type="InterPro" id="IPR036111">
    <property type="entry name" value="Mal/L-sulfo/L-lacto_DH-like_sf"/>
</dbReference>
<protein>
    <recommendedName>
        <fullName evidence="4">Malate dehydrogenase</fullName>
    </recommendedName>
</protein>
<dbReference type="PANTHER" id="PTHR11091">
    <property type="entry name" value="OXIDOREDUCTASE-RELATED"/>
    <property type="match status" value="1"/>
</dbReference>
<evidence type="ECO:0000313" key="3">
    <source>
        <dbReference type="EMBL" id="SVA16807.1"/>
    </source>
</evidence>
<evidence type="ECO:0000256" key="2">
    <source>
        <dbReference type="ARBA" id="ARBA00023002"/>
    </source>
</evidence>
<evidence type="ECO:0000256" key="1">
    <source>
        <dbReference type="ARBA" id="ARBA00006056"/>
    </source>
</evidence>